<sequence length="124" mass="13519">MPRTPILWVNVAAAVMCCSAQAGPLTQPPLSSRLRTCKWSGTLQTWQTMNTDTKLTLLLHHGEAGVVSCEEATHDIAVLVLGHHRHDDTLQSTGGALMARPAKPSSYTACHHGEKGQKWHTLPY</sequence>
<keyword evidence="2" id="KW-0732">Signal</keyword>
<evidence type="ECO:0000313" key="3">
    <source>
        <dbReference type="EMBL" id="GFH14741.1"/>
    </source>
</evidence>
<feature type="region of interest" description="Disordered" evidence="1">
    <location>
        <begin position="105"/>
        <end position="124"/>
    </location>
</feature>
<protein>
    <submittedName>
        <fullName evidence="3">Uncharacterized protein</fullName>
    </submittedName>
</protein>
<feature type="chain" id="PRO_5025625428" evidence="2">
    <location>
        <begin position="23"/>
        <end position="124"/>
    </location>
</feature>
<dbReference type="AlphaFoldDB" id="A0A699YYK4"/>
<feature type="signal peptide" evidence="2">
    <location>
        <begin position="1"/>
        <end position="22"/>
    </location>
</feature>
<evidence type="ECO:0000256" key="2">
    <source>
        <dbReference type="SAM" id="SignalP"/>
    </source>
</evidence>
<name>A0A699YYK4_HAELA</name>
<proteinExistence type="predicted"/>
<evidence type="ECO:0000313" key="4">
    <source>
        <dbReference type="Proteomes" id="UP000485058"/>
    </source>
</evidence>
<dbReference type="Proteomes" id="UP000485058">
    <property type="component" value="Unassembled WGS sequence"/>
</dbReference>
<dbReference type="EMBL" id="BLLF01000760">
    <property type="protein sequence ID" value="GFH14741.1"/>
    <property type="molecule type" value="Genomic_DNA"/>
</dbReference>
<gene>
    <name evidence="3" type="ORF">HaLaN_10851</name>
</gene>
<organism evidence="3 4">
    <name type="scientific">Haematococcus lacustris</name>
    <name type="common">Green alga</name>
    <name type="synonym">Haematococcus pluvialis</name>
    <dbReference type="NCBI Taxonomy" id="44745"/>
    <lineage>
        <taxon>Eukaryota</taxon>
        <taxon>Viridiplantae</taxon>
        <taxon>Chlorophyta</taxon>
        <taxon>core chlorophytes</taxon>
        <taxon>Chlorophyceae</taxon>
        <taxon>CS clade</taxon>
        <taxon>Chlamydomonadales</taxon>
        <taxon>Haematococcaceae</taxon>
        <taxon>Haematococcus</taxon>
    </lineage>
</organism>
<accession>A0A699YYK4</accession>
<keyword evidence="4" id="KW-1185">Reference proteome</keyword>
<reference evidence="3 4" key="1">
    <citation type="submission" date="2020-02" db="EMBL/GenBank/DDBJ databases">
        <title>Draft genome sequence of Haematococcus lacustris strain NIES-144.</title>
        <authorList>
            <person name="Morimoto D."/>
            <person name="Nakagawa S."/>
            <person name="Yoshida T."/>
            <person name="Sawayama S."/>
        </authorList>
    </citation>
    <scope>NUCLEOTIDE SEQUENCE [LARGE SCALE GENOMIC DNA]</scope>
    <source>
        <strain evidence="3 4">NIES-144</strain>
    </source>
</reference>
<comment type="caution">
    <text evidence="3">The sequence shown here is derived from an EMBL/GenBank/DDBJ whole genome shotgun (WGS) entry which is preliminary data.</text>
</comment>
<evidence type="ECO:0000256" key="1">
    <source>
        <dbReference type="SAM" id="MobiDB-lite"/>
    </source>
</evidence>